<keyword evidence="2" id="KW-1185">Reference proteome</keyword>
<evidence type="ECO:0000313" key="2">
    <source>
        <dbReference type="Proteomes" id="UP001221413"/>
    </source>
</evidence>
<evidence type="ECO:0000313" key="1">
    <source>
        <dbReference type="EMBL" id="KAJ6264561.1"/>
    </source>
</evidence>
<reference evidence="1" key="1">
    <citation type="submission" date="2023-01" db="EMBL/GenBank/DDBJ databases">
        <title>The chitinases involved in constricting ring structure development in the nematode-trapping fungus Drechslerella dactyloides.</title>
        <authorList>
            <person name="Wang R."/>
            <person name="Zhang L."/>
            <person name="Tang P."/>
            <person name="Li S."/>
            <person name="Liang L."/>
        </authorList>
    </citation>
    <scope>NUCLEOTIDE SEQUENCE</scope>
    <source>
        <strain evidence="1">YMF1.00031</strain>
    </source>
</reference>
<dbReference type="EMBL" id="JAQGDS010000001">
    <property type="protein sequence ID" value="KAJ6264561.1"/>
    <property type="molecule type" value="Genomic_DNA"/>
</dbReference>
<sequence length="1033" mass="113126">MEPQTNLDQTASQKLPAWKVPLDDGSEREVPRIPLSAARQFFAVDASGSTFYGHRVITTQKTMVEKFHAGHENDKAVTWGNRCSAVTDDIAAVAWNNNLGGTQPTGVLRQTDAVKALGGSDVWFLLTDGEVYGTEVQNLTQLALETGVLGVPAIFVITQAKGQAPRNLNISVGITFFANAPDVLILFKAVPTGELYVVAGKGCFAGLAAGNGDAMPDLESWEGLRQLAGEEEFLELCVKEDIMLPAAESRPELSSGLVKLGAEFEKDNNGMAVDVNLLFSTGGVLEQWDLEQLLEEEAFNNLAVACKTRGRLPELRAYLLAQKMQEVVVKLEDIAGASAIVAQLSDPDLDSGTRGTLREKLREAHAANRRHYQEALKTTKESEEAAHRRNVLVNSALQDLAKLEASSYTADILARSSNRARRAQTVGAKGEIQASVLDFDDPDAYRADCHVCCGDNEVMAIAVKTGADGTANTADFGLDFPLAVGHAESNKDLISSQLVCFQCTLAFNGRSLFREELAAVMPTLAFTRGNKSYVIDQLYKALTGGLRTGAPAASQLFMTVLDRTLQEKAWVADGSTDAETKQRRAMLDWMLANMLANTGCRETFNEMGEWTTYPKAIAWAARDFREHGVDSWVVGYPLAGFQQMLRFGQRLGSFDDAVVRDLRLAKVMHSLASAYLALLKNSTSADETWRQPLLDMVYARFHMPLVPIDDRGPASLVNDVAVFWDHLTAFLSADATLLAGWTPQEQERVMRRVQVLAFWLVYHQRAHTRAKTFFQNMRDKQPLAPTVLDAAGPALAASLTDPVLLSIFRAEQPESPLYALHTSIMPFTNPFGGSVLHCGFAECNVQFIPSDELPPVDADWTERQRDALRQARADHLVAVFSATDAFKAASQTGMPAVTAIPTPPMSRHSNVHVSIARVWSQQMIQTDRKLVAEGDGDAVDEFVLKVRREVCRGGRGDVFDKDLDGDIRDLVPSFLQALKVALAMAGRQGEAVEMYKHHWEENSLEGKAKYEMRVAAAMADGQLLASEMEGVKL</sequence>
<accession>A0AAD6J5P6</accession>
<protein>
    <submittedName>
        <fullName evidence="1">Uncharacterized protein</fullName>
    </submittedName>
</protein>
<name>A0AAD6J5P6_DREDA</name>
<gene>
    <name evidence="1" type="ORF">Dda_0708</name>
</gene>
<organism evidence="1 2">
    <name type="scientific">Drechslerella dactyloides</name>
    <name type="common">Nematode-trapping fungus</name>
    <name type="synonym">Arthrobotrys dactyloides</name>
    <dbReference type="NCBI Taxonomy" id="74499"/>
    <lineage>
        <taxon>Eukaryota</taxon>
        <taxon>Fungi</taxon>
        <taxon>Dikarya</taxon>
        <taxon>Ascomycota</taxon>
        <taxon>Pezizomycotina</taxon>
        <taxon>Orbiliomycetes</taxon>
        <taxon>Orbiliales</taxon>
        <taxon>Orbiliaceae</taxon>
        <taxon>Drechslerella</taxon>
    </lineage>
</organism>
<comment type="caution">
    <text evidence="1">The sequence shown here is derived from an EMBL/GenBank/DDBJ whole genome shotgun (WGS) entry which is preliminary data.</text>
</comment>
<dbReference type="Proteomes" id="UP001221413">
    <property type="component" value="Unassembled WGS sequence"/>
</dbReference>
<proteinExistence type="predicted"/>
<dbReference type="AlphaFoldDB" id="A0AAD6J5P6"/>